<keyword evidence="3 10" id="KW-1134">Transmembrane beta strand</keyword>
<dbReference type="InterPro" id="IPR012910">
    <property type="entry name" value="Plug_dom"/>
</dbReference>
<keyword evidence="16" id="KW-1185">Reference proteome</keyword>
<comment type="similarity">
    <text evidence="10 11">Belongs to the TonB-dependent receptor family.</text>
</comment>
<evidence type="ECO:0000256" key="9">
    <source>
        <dbReference type="ARBA" id="ARBA00023237"/>
    </source>
</evidence>
<dbReference type="Pfam" id="PF07660">
    <property type="entry name" value="STN"/>
    <property type="match status" value="1"/>
</dbReference>
<keyword evidence="7 11" id="KW-0798">TonB box</keyword>
<comment type="caution">
    <text evidence="15">The sequence shown here is derived from an EMBL/GenBank/DDBJ whole genome shotgun (WGS) entry which is preliminary data.</text>
</comment>
<evidence type="ECO:0008006" key="17">
    <source>
        <dbReference type="Google" id="ProtNLM"/>
    </source>
</evidence>
<dbReference type="Pfam" id="PF13620">
    <property type="entry name" value="CarboxypepD_reg"/>
    <property type="match status" value="1"/>
</dbReference>
<dbReference type="NCBIfam" id="TIGR04056">
    <property type="entry name" value="OMP_RagA_SusC"/>
    <property type="match status" value="1"/>
</dbReference>
<reference evidence="15 16" key="1">
    <citation type="submission" date="2016-03" db="EMBL/GenBank/DDBJ databases">
        <title>Niastella vici sp. nov., isolated from farmland soil.</title>
        <authorList>
            <person name="Chen L."/>
            <person name="Wang D."/>
            <person name="Yang S."/>
            <person name="Wang G."/>
        </authorList>
    </citation>
    <scope>NUCLEOTIDE SEQUENCE [LARGE SCALE GENOMIC DNA]</scope>
    <source>
        <strain evidence="15 16">DJ57</strain>
    </source>
</reference>
<dbReference type="Pfam" id="PF07715">
    <property type="entry name" value="Plug"/>
    <property type="match status" value="1"/>
</dbReference>
<dbReference type="Gene3D" id="2.40.170.20">
    <property type="entry name" value="TonB-dependent receptor, beta-barrel domain"/>
    <property type="match status" value="1"/>
</dbReference>
<dbReference type="SUPFAM" id="SSF56935">
    <property type="entry name" value="Porins"/>
    <property type="match status" value="1"/>
</dbReference>
<evidence type="ECO:0000256" key="5">
    <source>
        <dbReference type="ARBA" id="ARBA00022692"/>
    </source>
</evidence>
<evidence type="ECO:0000256" key="4">
    <source>
        <dbReference type="ARBA" id="ARBA00022496"/>
    </source>
</evidence>
<dbReference type="GO" id="GO:0006826">
    <property type="term" value="P:iron ion transport"/>
    <property type="evidence" value="ECO:0007669"/>
    <property type="project" value="UniProtKB-KW"/>
</dbReference>
<evidence type="ECO:0000256" key="10">
    <source>
        <dbReference type="PROSITE-ProRule" id="PRU01360"/>
    </source>
</evidence>
<dbReference type="InterPro" id="IPR000531">
    <property type="entry name" value="Beta-barrel_TonB"/>
</dbReference>
<dbReference type="STRING" id="1703345.A3860_16405"/>
<dbReference type="Gene3D" id="2.60.40.1120">
    <property type="entry name" value="Carboxypeptidase-like, regulatory domain"/>
    <property type="match status" value="1"/>
</dbReference>
<dbReference type="InterPro" id="IPR011662">
    <property type="entry name" value="Secretin/TonB_short_N"/>
</dbReference>
<dbReference type="Proteomes" id="UP000192796">
    <property type="component" value="Unassembled WGS sequence"/>
</dbReference>
<keyword evidence="5 10" id="KW-0812">Transmembrane</keyword>
<keyword evidence="2 10" id="KW-0813">Transport</keyword>
<name>A0A1V9G3Q4_9BACT</name>
<keyword evidence="6" id="KW-0408">Iron</keyword>
<keyword evidence="4" id="KW-0410">Iron transport</keyword>
<evidence type="ECO:0000256" key="2">
    <source>
        <dbReference type="ARBA" id="ARBA00022448"/>
    </source>
</evidence>
<evidence type="ECO:0000313" key="16">
    <source>
        <dbReference type="Proteomes" id="UP000192796"/>
    </source>
</evidence>
<evidence type="ECO:0000259" key="12">
    <source>
        <dbReference type="Pfam" id="PF00593"/>
    </source>
</evidence>
<evidence type="ECO:0000256" key="6">
    <source>
        <dbReference type="ARBA" id="ARBA00023004"/>
    </source>
</evidence>
<feature type="domain" description="TonB-dependent receptor-like beta-barrel" evidence="12">
    <location>
        <begin position="585"/>
        <end position="1013"/>
    </location>
</feature>
<keyword evidence="9 10" id="KW-0998">Cell outer membrane</keyword>
<evidence type="ECO:0000259" key="14">
    <source>
        <dbReference type="Pfam" id="PF07715"/>
    </source>
</evidence>
<dbReference type="GO" id="GO:0009279">
    <property type="term" value="C:cell outer membrane"/>
    <property type="evidence" value="ECO:0007669"/>
    <property type="project" value="UniProtKB-SubCell"/>
</dbReference>
<evidence type="ECO:0000256" key="3">
    <source>
        <dbReference type="ARBA" id="ARBA00022452"/>
    </source>
</evidence>
<gene>
    <name evidence="15" type="ORF">A3860_16405</name>
</gene>
<sequence>MHFKALCNRKGIARLRPFTAGRLEHNRSRLLHQTLRVMRLTAIILLVSVLHVSATGLSQTVTLKVRNVSLENLFDNVTNQTGYYFFYRPGQLKGSKPVSIQAEDVPLEAFLQQVFKEQPVTYMVQNQTIFIVAKTDTAAHNKKPAAPPVTLHGEIRDSLGNAMRGASVTLLPGNAQAISNKNGEFVIGGIEPGRYVLRVSYVGYETFSLPVNVTAESNAVVKVVLKPEVSNLTEITVFNNGYQTLPKERSAGSFSKPKMDIIYNRSTSMDLMQRLEGQLPGLVIYNAPNQNGNPITVRGNSTINADKSLLYVVDGMVVNDLSDINPNDVQDVTLLKDATAASIWGSRASNGVIVIVTKKGSFGANKLKVEYNGFYNMQGKPDIGYLPYMRSPEFIQTMKELFADPAYLTANTYASANTVVSGNNPIMPHEQILFKQYRGLISEATANAQLDSLAAIDNLSQIKDTWYRNASLSNHTVSVRGGFGNYSLYGSLAYTNTTTSTPGEKNNAYKINIRQDLNVSKRVTVYLISNLVNTVTSAARPISPITTRFVPYQLFKDGDGNSISMPWIYRTDSLTALYQTKSGLNLNYNPLDEMNYGNTKGNTFHANLTGGITVKLIKGLRLEGVYGLMQGNSKTTAFDSQKSFTVRNQLAAFTVPAATAGASPTYYLPTTGGILTTSNLNQRNFTIRHQLVYDLTIGNGDHQLTMLAGQEANSTFTNTNTSVARGYDPQLLTSQPIDYVTLGTGISGTVFPSSLIRSSLTNDSYKELEATARTTSLYGNAAYTYLRKYTINASLRSDKSNLFGQDRSVQSKPIWAVGLAWQIAKEPFMEHITWLDNLTLRATYGLSGNQPSKTQFFAAAYDIASGSTNLYAPGGISYSISAYANKKITWESTKNYNLGLDYSFLKGRLLGSTDLYMRRTSNLIGDEPTNAFGGVSSITGNLGDIHNTGVETKLTSVNMRGKNFTWSTTLVLSYNYNKVTKLYIANPQTSALLFMSTRYAEGYSSYAQWGYRFKGLDNVGDPLVELADGTITKKPGALASDLVYMGTWQPTWSGGFSNNFRYRNFQLTCNMIYNFGATIKRDAVGLNTFTGQLTGRTSTTAGQFLGNLYTDFNKRWKKPGDETITNIPAYIPSSSISSTQRYVLYYANGDINYFDGAYIKMRDLNLSYTLPPQIVSRLRAEDITFRATLSNVMVWKANKYGIDPEFHNSTSAERTVPTAQHSVALGVNMRF</sequence>
<evidence type="ECO:0000313" key="15">
    <source>
        <dbReference type="EMBL" id="OQP65251.1"/>
    </source>
</evidence>
<keyword evidence="8 10" id="KW-0472">Membrane</keyword>
<dbReference type="InterPro" id="IPR036942">
    <property type="entry name" value="Beta-barrel_TonB_sf"/>
</dbReference>
<evidence type="ECO:0000259" key="13">
    <source>
        <dbReference type="Pfam" id="PF07660"/>
    </source>
</evidence>
<evidence type="ECO:0000256" key="11">
    <source>
        <dbReference type="RuleBase" id="RU003357"/>
    </source>
</evidence>
<evidence type="ECO:0000256" key="1">
    <source>
        <dbReference type="ARBA" id="ARBA00004571"/>
    </source>
</evidence>
<dbReference type="PROSITE" id="PS52016">
    <property type="entry name" value="TONB_DEPENDENT_REC_3"/>
    <property type="match status" value="1"/>
</dbReference>
<evidence type="ECO:0000256" key="7">
    <source>
        <dbReference type="ARBA" id="ARBA00023077"/>
    </source>
</evidence>
<dbReference type="AlphaFoldDB" id="A0A1V9G3Q4"/>
<keyword evidence="4" id="KW-0406">Ion transport</keyword>
<protein>
    <recommendedName>
        <fullName evidence="17">Secretin/TonB short N-terminal domain-containing protein</fullName>
    </recommendedName>
</protein>
<dbReference type="InterPro" id="IPR008969">
    <property type="entry name" value="CarboxyPept-like_regulatory"/>
</dbReference>
<evidence type="ECO:0000256" key="8">
    <source>
        <dbReference type="ARBA" id="ARBA00023136"/>
    </source>
</evidence>
<feature type="domain" description="Secretin/TonB short N-terminal" evidence="13">
    <location>
        <begin position="83"/>
        <end position="134"/>
    </location>
</feature>
<dbReference type="EMBL" id="LVYD01000024">
    <property type="protein sequence ID" value="OQP65251.1"/>
    <property type="molecule type" value="Genomic_DNA"/>
</dbReference>
<organism evidence="15 16">
    <name type="scientific">Niastella vici</name>
    <dbReference type="NCBI Taxonomy" id="1703345"/>
    <lineage>
        <taxon>Bacteria</taxon>
        <taxon>Pseudomonadati</taxon>
        <taxon>Bacteroidota</taxon>
        <taxon>Chitinophagia</taxon>
        <taxon>Chitinophagales</taxon>
        <taxon>Chitinophagaceae</taxon>
        <taxon>Niastella</taxon>
    </lineage>
</organism>
<accession>A0A1V9G3Q4</accession>
<dbReference type="Pfam" id="PF00593">
    <property type="entry name" value="TonB_dep_Rec_b-barrel"/>
    <property type="match status" value="1"/>
</dbReference>
<dbReference type="InterPro" id="IPR039426">
    <property type="entry name" value="TonB-dep_rcpt-like"/>
</dbReference>
<dbReference type="Gene3D" id="2.170.130.10">
    <property type="entry name" value="TonB-dependent receptor, plug domain"/>
    <property type="match status" value="1"/>
</dbReference>
<proteinExistence type="inferred from homology"/>
<feature type="domain" description="TonB-dependent receptor plug" evidence="14">
    <location>
        <begin position="267"/>
        <end position="352"/>
    </location>
</feature>
<dbReference type="InterPro" id="IPR023996">
    <property type="entry name" value="TonB-dep_OMP_SusC/RagA"/>
</dbReference>
<comment type="subcellular location">
    <subcellularLocation>
        <location evidence="1 10">Cell outer membrane</location>
        <topology evidence="1 10">Multi-pass membrane protein</topology>
    </subcellularLocation>
</comment>
<dbReference type="InterPro" id="IPR037066">
    <property type="entry name" value="Plug_dom_sf"/>
</dbReference>
<dbReference type="SUPFAM" id="SSF49464">
    <property type="entry name" value="Carboxypeptidase regulatory domain-like"/>
    <property type="match status" value="1"/>
</dbReference>